<keyword evidence="3" id="KW-1185">Reference proteome</keyword>
<dbReference type="Proteomes" id="UP000563349">
    <property type="component" value="Unassembled WGS sequence"/>
</dbReference>
<gene>
    <name evidence="2" type="ORF">HZY93_04645</name>
</gene>
<dbReference type="PANTHER" id="PTHR40076:SF1">
    <property type="entry name" value="MEMBRANE PROTEIN"/>
    <property type="match status" value="1"/>
</dbReference>
<feature type="transmembrane region" description="Helical" evidence="1">
    <location>
        <begin position="86"/>
        <end position="110"/>
    </location>
</feature>
<dbReference type="InterPro" id="IPR010380">
    <property type="entry name" value="DUF975"/>
</dbReference>
<comment type="caution">
    <text evidence="2">The sequence shown here is derived from an EMBL/GenBank/DDBJ whole genome shotgun (WGS) entry which is preliminary data.</text>
</comment>
<evidence type="ECO:0000313" key="3">
    <source>
        <dbReference type="Proteomes" id="UP000563349"/>
    </source>
</evidence>
<dbReference type="AlphaFoldDB" id="A0A7Z0LD86"/>
<reference evidence="2 3" key="1">
    <citation type="submission" date="2020-07" db="EMBL/GenBank/DDBJ databases">
        <title>MOT database genomes.</title>
        <authorList>
            <person name="Joseph S."/>
            <person name="Aduse-Opoku J."/>
            <person name="Hashim A."/>
            <person name="Wade W."/>
            <person name="Curtis M."/>
        </authorList>
    </citation>
    <scope>NUCLEOTIDE SEQUENCE [LARGE SCALE GENOMIC DNA]</scope>
    <source>
        <strain evidence="2 3">CCW311</strain>
    </source>
</reference>
<dbReference type="RefSeq" id="WP_179923867.1">
    <property type="nucleotide sequence ID" value="NZ_CP128228.1"/>
</dbReference>
<name>A0A7Z0LD86_9STRE</name>
<keyword evidence="1" id="KW-1133">Transmembrane helix</keyword>
<evidence type="ECO:0000256" key="1">
    <source>
        <dbReference type="SAM" id="Phobius"/>
    </source>
</evidence>
<keyword evidence="1" id="KW-0812">Transmembrane</keyword>
<dbReference type="EMBL" id="JACBYG010000045">
    <property type="protein sequence ID" value="NYS49262.1"/>
    <property type="molecule type" value="Genomic_DNA"/>
</dbReference>
<sequence length="202" mass="23111">MNHTELKNQAKNRLSGNWTWAVILTLLSFTLPSMLAFLTSGFGGILAIFFTASRQMTFLNLLDQEKEEDILTAVFTSFRQGRFVPVLITGLLQYLFLILWSLLFVIPGFIKIYSYSMTNYIIEDLVAQGREIEPTEAITKSRMLMDGHKLELFFLDLSFLGWTLLVPLTFGIGSLWLTPYQLTTRASFYRQLAAANPEILYL</sequence>
<keyword evidence="1" id="KW-0472">Membrane</keyword>
<feature type="transmembrane region" description="Helical" evidence="1">
    <location>
        <begin position="152"/>
        <end position="177"/>
    </location>
</feature>
<protein>
    <submittedName>
        <fullName evidence="2">DUF975 family protein</fullName>
    </submittedName>
</protein>
<dbReference type="Pfam" id="PF06161">
    <property type="entry name" value="DUF975"/>
    <property type="match status" value="1"/>
</dbReference>
<evidence type="ECO:0000313" key="2">
    <source>
        <dbReference type="EMBL" id="NYS49262.1"/>
    </source>
</evidence>
<accession>A0A7Z0LD86</accession>
<organism evidence="2 3">
    <name type="scientific">Streptococcus danieliae</name>
    <dbReference type="NCBI Taxonomy" id="747656"/>
    <lineage>
        <taxon>Bacteria</taxon>
        <taxon>Bacillati</taxon>
        <taxon>Bacillota</taxon>
        <taxon>Bacilli</taxon>
        <taxon>Lactobacillales</taxon>
        <taxon>Streptococcaceae</taxon>
        <taxon>Streptococcus</taxon>
    </lineage>
</organism>
<feature type="transmembrane region" description="Helical" evidence="1">
    <location>
        <begin position="20"/>
        <end position="50"/>
    </location>
</feature>
<dbReference type="PANTHER" id="PTHR40076">
    <property type="entry name" value="MEMBRANE PROTEIN-RELATED"/>
    <property type="match status" value="1"/>
</dbReference>
<proteinExistence type="predicted"/>